<dbReference type="OrthoDB" id="2160638at2759"/>
<evidence type="ECO:0000259" key="4">
    <source>
        <dbReference type="Pfam" id="PF02055"/>
    </source>
</evidence>
<dbReference type="VEuPathDB" id="AmoebaDB:NfTy_050130"/>
<keyword evidence="3" id="KW-0378">Hydrolase</keyword>
<dbReference type="PANTHER" id="PTHR11069:SF23">
    <property type="entry name" value="LYSOSOMAL ACID GLUCOSYLCERAMIDASE"/>
    <property type="match status" value="1"/>
</dbReference>
<dbReference type="RefSeq" id="XP_044564549.1">
    <property type="nucleotide sequence ID" value="XM_044713896.1"/>
</dbReference>
<dbReference type="GO" id="GO:0004348">
    <property type="term" value="F:glucosylceramidase activity"/>
    <property type="evidence" value="ECO:0007669"/>
    <property type="project" value="InterPro"/>
</dbReference>
<dbReference type="GO" id="GO:0016020">
    <property type="term" value="C:membrane"/>
    <property type="evidence" value="ECO:0007669"/>
    <property type="project" value="GOC"/>
</dbReference>
<dbReference type="VEuPathDB" id="AmoebaDB:NF0013830"/>
<comment type="similarity">
    <text evidence="1">Belongs to the glycosyl hydrolase 30 family.</text>
</comment>
<dbReference type="EMBL" id="VFQX01000022">
    <property type="protein sequence ID" value="KAF0979836.1"/>
    <property type="molecule type" value="Genomic_DNA"/>
</dbReference>
<evidence type="ECO:0000256" key="1">
    <source>
        <dbReference type="ARBA" id="ARBA00005382"/>
    </source>
</evidence>
<dbReference type="Pfam" id="PF02055">
    <property type="entry name" value="Glyco_hydro_30"/>
    <property type="match status" value="1"/>
</dbReference>
<keyword evidence="2" id="KW-0732">Signal</keyword>
<comment type="caution">
    <text evidence="6">The sequence shown here is derived from an EMBL/GenBank/DDBJ whole genome shotgun (WGS) entry which is preliminary data.</text>
</comment>
<dbReference type="GeneID" id="68108207"/>
<dbReference type="InterPro" id="IPR017853">
    <property type="entry name" value="GH"/>
</dbReference>
<name>A0A6A5BWX2_NAEFO</name>
<dbReference type="InterPro" id="IPR033452">
    <property type="entry name" value="GH30_C"/>
</dbReference>
<organism evidence="6 7">
    <name type="scientific">Naegleria fowleri</name>
    <name type="common">Brain eating amoeba</name>
    <dbReference type="NCBI Taxonomy" id="5763"/>
    <lineage>
        <taxon>Eukaryota</taxon>
        <taxon>Discoba</taxon>
        <taxon>Heterolobosea</taxon>
        <taxon>Tetramitia</taxon>
        <taxon>Eutetramitia</taxon>
        <taxon>Vahlkampfiidae</taxon>
        <taxon>Naegleria</taxon>
    </lineage>
</organism>
<dbReference type="GO" id="GO:0006680">
    <property type="term" value="P:glucosylceramide catabolic process"/>
    <property type="evidence" value="ECO:0007669"/>
    <property type="project" value="TreeGrafter"/>
</dbReference>
<dbReference type="InterPro" id="IPR033453">
    <property type="entry name" value="Glyco_hydro_30_TIM-barrel"/>
</dbReference>
<dbReference type="SUPFAM" id="SSF51445">
    <property type="entry name" value="(Trans)glycosidases"/>
    <property type="match status" value="1"/>
</dbReference>
<keyword evidence="7" id="KW-1185">Reference proteome</keyword>
<dbReference type="Proteomes" id="UP000444721">
    <property type="component" value="Unassembled WGS sequence"/>
</dbReference>
<feature type="domain" description="Glycosyl hydrolase family 30 TIM-barrel" evidence="4">
    <location>
        <begin position="111"/>
        <end position="451"/>
    </location>
</feature>
<dbReference type="AlphaFoldDB" id="A0A6A5BWX2"/>
<sequence length="524" mass="60006">MLRNGKQRLLSVLLTCLFVTALTTCSFHHHLTVFAASHAKQVPKFVRVIQTAQNTSDRLSPIAPLYFKKRNNKSTPSDPLTMSHVKKNKGGIQEDEPNIVLLNPNRLLQKIIGFGCAITESASFVFSTMNEQMKQDILNLYWSPSGLNYTIGRIPMNSCDFALGTYSCDDTVNDFELKDFSIHRDKLYKLPMALRVVNTTETFHGKPLKLFLSPWSPPAWMKTNHNMNGSGLPLGLINNTQVLKSWALYFSKYIDSYKREGIDFWGLTIQNEPEYAAPYEACVYTAEYERDFIKHYLGPLMKSTHPDVNIMIYDHNRDHVHLWAQTIYSDQEAAKYVDGTAFHWYSDGTYEHLDLVHDMAPDKILLGTEATQGPNVNYGDWSRGESYGFDIINDLQHYAQGWTDWNCLLDAIGGPTHMNNWCDALILANNKTQSLYLQPMYYYMGHFSKFLIQDSRRVSLVQSSSDLLVTSFLTPENNIVVVAMNNKDNPLKFQLLDMNVGLEYYVDVELPPHSIRTMIYPHEK</sequence>
<reference evidence="6 7" key="1">
    <citation type="journal article" date="2019" name="Sci. Rep.">
        <title>Nanopore sequencing improves the draft genome of the human pathogenic amoeba Naegleria fowleri.</title>
        <authorList>
            <person name="Liechti N."/>
            <person name="Schurch N."/>
            <person name="Bruggmann R."/>
            <person name="Wittwer M."/>
        </authorList>
    </citation>
    <scope>NUCLEOTIDE SEQUENCE [LARGE SCALE GENOMIC DNA]</scope>
    <source>
        <strain evidence="6 7">ATCC 30894</strain>
    </source>
</reference>
<evidence type="ECO:0000313" key="6">
    <source>
        <dbReference type="EMBL" id="KAF0979836.1"/>
    </source>
</evidence>
<dbReference type="InterPro" id="IPR001139">
    <property type="entry name" value="Glyco_hydro_30"/>
</dbReference>
<evidence type="ECO:0000256" key="3">
    <source>
        <dbReference type="ARBA" id="ARBA00022801"/>
    </source>
</evidence>
<accession>A0A6A5BWX2</accession>
<protein>
    <recommendedName>
        <fullName evidence="8">Glycosyl hydrolase family 30 TIM-barrel domain-containing protein</fullName>
    </recommendedName>
</protein>
<proteinExistence type="inferred from homology"/>
<dbReference type="PRINTS" id="PR00843">
    <property type="entry name" value="GLHYDRLASE30"/>
</dbReference>
<gene>
    <name evidence="6" type="ORF">FDP41_000989</name>
</gene>
<evidence type="ECO:0000259" key="5">
    <source>
        <dbReference type="Pfam" id="PF17189"/>
    </source>
</evidence>
<feature type="domain" description="Glycosyl hydrolase family 30 beta sandwich" evidence="5">
    <location>
        <begin position="454"/>
        <end position="518"/>
    </location>
</feature>
<dbReference type="PANTHER" id="PTHR11069">
    <property type="entry name" value="GLUCOSYLCERAMIDASE"/>
    <property type="match status" value="1"/>
</dbReference>
<dbReference type="VEuPathDB" id="AmoebaDB:FDP41_000989"/>
<dbReference type="OMA" id="FGGIAWH"/>
<evidence type="ECO:0000313" key="7">
    <source>
        <dbReference type="Proteomes" id="UP000444721"/>
    </source>
</evidence>
<evidence type="ECO:0000256" key="2">
    <source>
        <dbReference type="ARBA" id="ARBA00022729"/>
    </source>
</evidence>
<dbReference type="Pfam" id="PF17189">
    <property type="entry name" value="Glyco_hydro_30C"/>
    <property type="match status" value="1"/>
</dbReference>
<evidence type="ECO:0008006" key="8">
    <source>
        <dbReference type="Google" id="ProtNLM"/>
    </source>
</evidence>
<dbReference type="Gene3D" id="3.20.20.80">
    <property type="entry name" value="Glycosidases"/>
    <property type="match status" value="1"/>
</dbReference>